<dbReference type="PROSITE" id="PS50801">
    <property type="entry name" value="STAS"/>
    <property type="match status" value="1"/>
</dbReference>
<reference evidence="4 5" key="1">
    <citation type="submission" date="2021-01" db="EMBL/GenBank/DDBJ databases">
        <title>Whole genome shotgun sequence of Planotetraspora phitsanulokensis NBRC 104273.</title>
        <authorList>
            <person name="Komaki H."/>
            <person name="Tamura T."/>
        </authorList>
    </citation>
    <scope>NUCLEOTIDE SEQUENCE [LARGE SCALE GENOMIC DNA]</scope>
    <source>
        <strain evidence="4 5">NBRC 104273</strain>
    </source>
</reference>
<dbReference type="PANTHER" id="PTHR33495">
    <property type="entry name" value="ANTI-SIGMA FACTOR ANTAGONIST TM_1081-RELATED-RELATED"/>
    <property type="match status" value="1"/>
</dbReference>
<comment type="similarity">
    <text evidence="1 2">Belongs to the anti-sigma-factor antagonist family.</text>
</comment>
<dbReference type="InterPro" id="IPR002645">
    <property type="entry name" value="STAS_dom"/>
</dbReference>
<organism evidence="4 5">
    <name type="scientific">Planotetraspora phitsanulokensis</name>
    <dbReference type="NCBI Taxonomy" id="575192"/>
    <lineage>
        <taxon>Bacteria</taxon>
        <taxon>Bacillati</taxon>
        <taxon>Actinomycetota</taxon>
        <taxon>Actinomycetes</taxon>
        <taxon>Streptosporangiales</taxon>
        <taxon>Streptosporangiaceae</taxon>
        <taxon>Planotetraspora</taxon>
    </lineage>
</organism>
<feature type="domain" description="STAS" evidence="3">
    <location>
        <begin position="20"/>
        <end position="131"/>
    </location>
</feature>
<dbReference type="InterPro" id="IPR036513">
    <property type="entry name" value="STAS_dom_sf"/>
</dbReference>
<dbReference type="CDD" id="cd07043">
    <property type="entry name" value="STAS_anti-anti-sigma_factors"/>
    <property type="match status" value="1"/>
</dbReference>
<evidence type="ECO:0000256" key="2">
    <source>
        <dbReference type="RuleBase" id="RU003749"/>
    </source>
</evidence>
<dbReference type="Pfam" id="PF01740">
    <property type="entry name" value="STAS"/>
    <property type="match status" value="1"/>
</dbReference>
<dbReference type="Proteomes" id="UP000622547">
    <property type="component" value="Unassembled WGS sequence"/>
</dbReference>
<name>A0A8J3U2Q3_9ACTN</name>
<dbReference type="EMBL" id="BOOP01000003">
    <property type="protein sequence ID" value="GII35862.1"/>
    <property type="molecule type" value="Genomic_DNA"/>
</dbReference>
<dbReference type="PANTHER" id="PTHR33495:SF2">
    <property type="entry name" value="ANTI-SIGMA FACTOR ANTAGONIST TM_1081-RELATED"/>
    <property type="match status" value="1"/>
</dbReference>
<dbReference type="InterPro" id="IPR003658">
    <property type="entry name" value="Anti-sigma_ant"/>
</dbReference>
<gene>
    <name evidence="4" type="ORF">Pph01_08650</name>
</gene>
<dbReference type="NCBIfam" id="TIGR00377">
    <property type="entry name" value="ant_ant_sig"/>
    <property type="match status" value="1"/>
</dbReference>
<evidence type="ECO:0000259" key="3">
    <source>
        <dbReference type="PROSITE" id="PS50801"/>
    </source>
</evidence>
<comment type="caution">
    <text evidence="4">The sequence shown here is derived from an EMBL/GenBank/DDBJ whole genome shotgun (WGS) entry which is preliminary data.</text>
</comment>
<accession>A0A8J3U2Q3</accession>
<evidence type="ECO:0000313" key="4">
    <source>
        <dbReference type="EMBL" id="GII35862.1"/>
    </source>
</evidence>
<dbReference type="Gene3D" id="3.30.750.24">
    <property type="entry name" value="STAS domain"/>
    <property type="match status" value="1"/>
</dbReference>
<proteinExistence type="inferred from homology"/>
<dbReference type="AlphaFoldDB" id="A0A8J3U2Q3"/>
<keyword evidence="5" id="KW-1185">Reference proteome</keyword>
<evidence type="ECO:0000313" key="5">
    <source>
        <dbReference type="Proteomes" id="UP000622547"/>
    </source>
</evidence>
<dbReference type="SUPFAM" id="SSF52091">
    <property type="entry name" value="SpoIIaa-like"/>
    <property type="match status" value="1"/>
</dbReference>
<evidence type="ECO:0000256" key="1">
    <source>
        <dbReference type="ARBA" id="ARBA00009013"/>
    </source>
</evidence>
<sequence>MRGHDLPLYTTMGVSRMDVFEASTEQRPPFTIIRARGELDIAAEPAFHQQVEAVLAQKPRRLVFDLSELRFMDSSGLRVILDVYRRLGMGERVVVCGLSPRLRRIFDVTGITGRVGGITAYGSLEDALKSGTSG</sequence>
<protein>
    <recommendedName>
        <fullName evidence="2">Anti-sigma factor antagonist</fullName>
    </recommendedName>
</protein>
<dbReference type="GO" id="GO:0043856">
    <property type="term" value="F:anti-sigma factor antagonist activity"/>
    <property type="evidence" value="ECO:0007669"/>
    <property type="project" value="InterPro"/>
</dbReference>